<proteinExistence type="predicted"/>
<organism evidence="1 2">
    <name type="scientific">Mya arenaria</name>
    <name type="common">Soft-shell clam</name>
    <dbReference type="NCBI Taxonomy" id="6604"/>
    <lineage>
        <taxon>Eukaryota</taxon>
        <taxon>Metazoa</taxon>
        <taxon>Spiralia</taxon>
        <taxon>Lophotrochozoa</taxon>
        <taxon>Mollusca</taxon>
        <taxon>Bivalvia</taxon>
        <taxon>Autobranchia</taxon>
        <taxon>Heteroconchia</taxon>
        <taxon>Euheterodonta</taxon>
        <taxon>Imparidentia</taxon>
        <taxon>Neoheterodontei</taxon>
        <taxon>Myida</taxon>
        <taxon>Myoidea</taxon>
        <taxon>Myidae</taxon>
        <taxon>Mya</taxon>
    </lineage>
</organism>
<sequence length="652" mass="74112">MVKDGTFLLKLSMIGQPTTVPHSDGRWKVRVRANGTNPKSKMPIECVEIVRSKLRAQQKNYMMYMYILEMLKCPSLKFVCNIPFLQANFQAYQKLRDEHASQAWYFEHKAKTGEPITEDKRNVEIDFLYEAFGCNKKLVELVYEIADELQELIYQEFPELLSQHTDRHQPITSLCDHLTKNYDLNFDEVCRRVVWVVALERKGKDVSHIKEAPREYRPNKINYRPTFRAMKEEEYTVLCPITENVFRPEDLYESRAPMPCLENFHEKYEEFMVQEFGPRRFPFKSADPMKGEGKFTKPIPLVPYPEFWDKTWSEEPVSCKSLEDRKAARLAGNLQVPKSDLEKPQHDLKEAIKLLCDAEDANRYQYSSEDCRKPGNTKQDTVKHLSNPDASFMDKCPANPDASAQSSAAIDEVVHELMAFSQVRPVASICDRPARQHSAFTPLDEGFVKAASKNKPLAPVKRAKPRAASQEIGLMGSDHPHVYANKRCRVAYTPPKSSTADKTSVLDDNASGSVHNAGVLASSQRSEQVEAMQEKQARLAGWFSKQSAVVHKQAISAFAKEQSRKRKAMNTPEYFKRAAKCAKLAPLVAVAAPELVSAHRVTALSAVSAPRVTASVRPVKRPSKERIILKVNKGKNSYWTSRRGERLLAICP</sequence>
<dbReference type="Proteomes" id="UP001164746">
    <property type="component" value="Chromosome 15"/>
</dbReference>
<accession>A0ABY7G2E3</accession>
<name>A0ABY7G2E3_MYAAR</name>
<protein>
    <submittedName>
        <fullName evidence="1">Uncharacterized protein</fullName>
    </submittedName>
</protein>
<gene>
    <name evidence="1" type="ORF">MAR_013786</name>
</gene>
<reference evidence="1" key="1">
    <citation type="submission" date="2022-11" db="EMBL/GenBank/DDBJ databases">
        <title>Centuries of genome instability and evolution in soft-shell clam transmissible cancer (bioRxiv).</title>
        <authorList>
            <person name="Hart S.F.M."/>
            <person name="Yonemitsu M.A."/>
            <person name="Giersch R.M."/>
            <person name="Beal B.F."/>
            <person name="Arriagada G."/>
            <person name="Davis B.W."/>
            <person name="Ostrander E.A."/>
            <person name="Goff S.P."/>
            <person name="Metzger M.J."/>
        </authorList>
    </citation>
    <scope>NUCLEOTIDE SEQUENCE</scope>
    <source>
        <strain evidence="1">MELC-2E11</strain>
        <tissue evidence="1">Siphon/mantle</tissue>
    </source>
</reference>
<dbReference type="EMBL" id="CP111026">
    <property type="protein sequence ID" value="WAR28082.1"/>
    <property type="molecule type" value="Genomic_DNA"/>
</dbReference>
<evidence type="ECO:0000313" key="1">
    <source>
        <dbReference type="EMBL" id="WAR28082.1"/>
    </source>
</evidence>
<keyword evidence="2" id="KW-1185">Reference proteome</keyword>
<evidence type="ECO:0000313" key="2">
    <source>
        <dbReference type="Proteomes" id="UP001164746"/>
    </source>
</evidence>